<protein>
    <submittedName>
        <fullName evidence="11">Molybdopterin-dependent oxidoreductase</fullName>
    </submittedName>
</protein>
<keyword evidence="12" id="KW-1185">Reference proteome</keyword>
<dbReference type="InterPro" id="IPR006963">
    <property type="entry name" value="Mopterin_OxRdtase_4Fe-4S_dom"/>
</dbReference>
<dbReference type="SUPFAM" id="SSF53706">
    <property type="entry name" value="Formate dehydrogenase/DMSO reductase, domains 1-3"/>
    <property type="match status" value="1"/>
</dbReference>
<evidence type="ECO:0000313" key="11">
    <source>
        <dbReference type="EMBL" id="GAA4959026.1"/>
    </source>
</evidence>
<evidence type="ECO:0000313" key="12">
    <source>
        <dbReference type="Proteomes" id="UP001500466"/>
    </source>
</evidence>
<dbReference type="InterPro" id="IPR009010">
    <property type="entry name" value="Asp_de-COase-like_dom_sf"/>
</dbReference>
<keyword evidence="7" id="KW-0408">Iron</keyword>
<gene>
    <name evidence="11" type="ORF">GCM10023205_22320</name>
</gene>
<comment type="similarity">
    <text evidence="1">Belongs to the prokaryotic molybdopterin-containing oxidoreductase family.</text>
</comment>
<keyword evidence="6" id="KW-0560">Oxidoreductase</keyword>
<evidence type="ECO:0000256" key="5">
    <source>
        <dbReference type="ARBA" id="ARBA00022729"/>
    </source>
</evidence>
<evidence type="ECO:0000256" key="4">
    <source>
        <dbReference type="ARBA" id="ARBA00022723"/>
    </source>
</evidence>
<comment type="caution">
    <text evidence="11">The sequence shown here is derived from an EMBL/GenBank/DDBJ whole genome shotgun (WGS) entry which is preliminary data.</text>
</comment>
<dbReference type="RefSeq" id="WP_345675208.1">
    <property type="nucleotide sequence ID" value="NZ_BAABHS010000006.1"/>
</dbReference>
<keyword evidence="4" id="KW-0479">Metal-binding</keyword>
<keyword evidence="3" id="KW-0500">Molybdenum</keyword>
<keyword evidence="8" id="KW-0411">Iron-sulfur</keyword>
<evidence type="ECO:0000256" key="8">
    <source>
        <dbReference type="ARBA" id="ARBA00023014"/>
    </source>
</evidence>
<dbReference type="EMBL" id="BAABHS010000006">
    <property type="protein sequence ID" value="GAA4959026.1"/>
    <property type="molecule type" value="Genomic_DNA"/>
</dbReference>
<feature type="compositionally biased region" description="Polar residues" evidence="9">
    <location>
        <begin position="1"/>
        <end position="11"/>
    </location>
</feature>
<dbReference type="PROSITE" id="PS51669">
    <property type="entry name" value="4FE4S_MOW_BIS_MGD"/>
    <property type="match status" value="1"/>
</dbReference>
<organism evidence="11 12">
    <name type="scientific">Yinghuangia aomiensis</name>
    <dbReference type="NCBI Taxonomy" id="676205"/>
    <lineage>
        <taxon>Bacteria</taxon>
        <taxon>Bacillati</taxon>
        <taxon>Actinomycetota</taxon>
        <taxon>Actinomycetes</taxon>
        <taxon>Kitasatosporales</taxon>
        <taxon>Streptomycetaceae</taxon>
        <taxon>Yinghuangia</taxon>
    </lineage>
</organism>
<evidence type="ECO:0000256" key="2">
    <source>
        <dbReference type="ARBA" id="ARBA00022485"/>
    </source>
</evidence>
<dbReference type="InterPro" id="IPR050612">
    <property type="entry name" value="Prok_Mopterin_Oxidored"/>
</dbReference>
<dbReference type="PANTHER" id="PTHR43742:SF9">
    <property type="entry name" value="TETRATHIONATE REDUCTASE SUBUNIT A"/>
    <property type="match status" value="1"/>
</dbReference>
<keyword evidence="2" id="KW-0004">4Fe-4S</keyword>
<dbReference type="Pfam" id="PF00384">
    <property type="entry name" value="Molybdopterin"/>
    <property type="match status" value="1"/>
</dbReference>
<dbReference type="PANTHER" id="PTHR43742">
    <property type="entry name" value="TRIMETHYLAMINE-N-OXIDE REDUCTASE"/>
    <property type="match status" value="1"/>
</dbReference>
<evidence type="ECO:0000256" key="1">
    <source>
        <dbReference type="ARBA" id="ARBA00010312"/>
    </source>
</evidence>
<evidence type="ECO:0000256" key="3">
    <source>
        <dbReference type="ARBA" id="ARBA00022505"/>
    </source>
</evidence>
<dbReference type="Pfam" id="PF01568">
    <property type="entry name" value="Molydop_binding"/>
    <property type="match status" value="1"/>
</dbReference>
<proteinExistence type="inferred from homology"/>
<dbReference type="SUPFAM" id="SSF50692">
    <property type="entry name" value="ADC-like"/>
    <property type="match status" value="1"/>
</dbReference>
<dbReference type="Gene3D" id="2.40.40.20">
    <property type="match status" value="1"/>
</dbReference>
<accession>A0ABP9H0T7</accession>
<feature type="region of interest" description="Disordered" evidence="9">
    <location>
        <begin position="1"/>
        <end position="21"/>
    </location>
</feature>
<dbReference type="InterPro" id="IPR006657">
    <property type="entry name" value="MoPterin_dinucl-bd_dom"/>
</dbReference>
<evidence type="ECO:0000256" key="6">
    <source>
        <dbReference type="ARBA" id="ARBA00023002"/>
    </source>
</evidence>
<dbReference type="Gene3D" id="3.40.50.740">
    <property type="match status" value="1"/>
</dbReference>
<dbReference type="Gene3D" id="3.40.228.10">
    <property type="entry name" value="Dimethylsulfoxide Reductase, domain 2"/>
    <property type="match status" value="1"/>
</dbReference>
<dbReference type="Pfam" id="PF04879">
    <property type="entry name" value="Molybdop_Fe4S4"/>
    <property type="match status" value="1"/>
</dbReference>
<dbReference type="Gene3D" id="2.20.25.90">
    <property type="entry name" value="ADC-like domains"/>
    <property type="match status" value="1"/>
</dbReference>
<name>A0ABP9H0T7_9ACTN</name>
<sequence length="760" mass="81050">MTSAVDPNTGANGAAGPEPTTTVHRRTCHLCEAMCGLEITVSGNSVQRIKPNKNDVWSKGHICPKGTTLGALQNDPDRLRTPMIRTGDTWREATWDEAFAECERLLRPVRETHGPSALTAFLGNPLAHNMALARYSGILIGMAGIHHIYSSGTVDQWPKNVSSLLMYGGMWTIPVPDLRRTSDLFVVMGANPQASQGSLLACPDIMGEIKRIRRGGGKVVVIDPRRTGTADAADEWLPIVPGTDAALLMAVVHTLFDEKLVELGDAAPHIAGVDQVAALARDWTPESVAATCRIPADRIRELARELAAAESAVVYGRIGLCNQEFGTLASWLVDVVNILTGHFDTPGGLMFPKPVNWSVATLTQGSKNADGAPFGRWHSRVRGAAEVLGQVPVSCLAEEIDTEGEGRIRALITIAGNPAVSAPGAARLREALPKLDAMISIDNWINETTRHAHVILPGPGPLESPHFDDLMWNFAVGSAGKWSEPVVAPEDPDRPAEWEIVLRLAAIAAGQPAAGVDVAALDDMWFGVLARACGLDPDEILPHYDHGGPERIVDLSIRTGPWGDRYGQVEGGLTLADFKAAPDGIDLGPMVPRVAEILTTPTGKVEIAPDYITADLPRLRAHLDRVADPSTLLLVSRRHLRSKNSWLHNVPALVGGSNKCTLLIHPDDAARSGLHDGRPAEVASDEGVIEVAVQVTDEMMPGVVSMPHGWGHDEPGTRMDTARSHAGVNSNILAPGTFVDAISGNAAVNGIPVRVRAVAG</sequence>
<dbReference type="InterPro" id="IPR006656">
    <property type="entry name" value="Mopterin_OxRdtase"/>
</dbReference>
<evidence type="ECO:0000256" key="9">
    <source>
        <dbReference type="SAM" id="MobiDB-lite"/>
    </source>
</evidence>
<dbReference type="SMART" id="SM00926">
    <property type="entry name" value="Molybdop_Fe4S4"/>
    <property type="match status" value="1"/>
</dbReference>
<dbReference type="Proteomes" id="UP001500466">
    <property type="component" value="Unassembled WGS sequence"/>
</dbReference>
<evidence type="ECO:0000256" key="7">
    <source>
        <dbReference type="ARBA" id="ARBA00023004"/>
    </source>
</evidence>
<evidence type="ECO:0000259" key="10">
    <source>
        <dbReference type="PROSITE" id="PS51669"/>
    </source>
</evidence>
<reference evidence="12" key="1">
    <citation type="journal article" date="2019" name="Int. J. Syst. Evol. Microbiol.">
        <title>The Global Catalogue of Microorganisms (GCM) 10K type strain sequencing project: providing services to taxonomists for standard genome sequencing and annotation.</title>
        <authorList>
            <consortium name="The Broad Institute Genomics Platform"/>
            <consortium name="The Broad Institute Genome Sequencing Center for Infectious Disease"/>
            <person name="Wu L."/>
            <person name="Ma J."/>
        </authorList>
    </citation>
    <scope>NUCLEOTIDE SEQUENCE [LARGE SCALE GENOMIC DNA]</scope>
    <source>
        <strain evidence="12">JCM 17986</strain>
    </source>
</reference>
<keyword evidence="5" id="KW-0732">Signal</keyword>
<feature type="domain" description="4Fe-4S Mo/W bis-MGD-type" evidence="10">
    <location>
        <begin position="21"/>
        <end position="77"/>
    </location>
</feature>